<evidence type="ECO:0008006" key="3">
    <source>
        <dbReference type="Google" id="ProtNLM"/>
    </source>
</evidence>
<dbReference type="Proteomes" id="UP000618460">
    <property type="component" value="Unassembled WGS sequence"/>
</dbReference>
<dbReference type="OrthoDB" id="5521101at2"/>
<protein>
    <recommendedName>
        <fullName evidence="3">SIR2-like domain-containing protein</fullName>
    </recommendedName>
</protein>
<dbReference type="EMBL" id="BMLG01000008">
    <property type="protein sequence ID" value="GGM31734.1"/>
    <property type="molecule type" value="Genomic_DNA"/>
</dbReference>
<name>A0A917TPC8_9BACI</name>
<reference evidence="1" key="2">
    <citation type="submission" date="2020-09" db="EMBL/GenBank/DDBJ databases">
        <authorList>
            <person name="Sun Q."/>
            <person name="Zhou Y."/>
        </authorList>
    </citation>
    <scope>NUCLEOTIDE SEQUENCE</scope>
    <source>
        <strain evidence="1">CGMCC 1.6333</strain>
    </source>
</reference>
<proteinExistence type="predicted"/>
<dbReference type="Pfam" id="PF13289">
    <property type="entry name" value="SIR2_2"/>
    <property type="match status" value="1"/>
</dbReference>
<accession>A0A917TPC8</accession>
<comment type="caution">
    <text evidence="1">The sequence shown here is derived from an EMBL/GenBank/DDBJ whole genome shotgun (WGS) entry which is preliminary data.</text>
</comment>
<dbReference type="RefSeq" id="WP_117155061.1">
    <property type="nucleotide sequence ID" value="NZ_BMLG01000008.1"/>
</dbReference>
<organism evidence="1 2">
    <name type="scientific">Paraliobacillus quinghaiensis</name>
    <dbReference type="NCBI Taxonomy" id="470815"/>
    <lineage>
        <taxon>Bacteria</taxon>
        <taxon>Bacillati</taxon>
        <taxon>Bacillota</taxon>
        <taxon>Bacilli</taxon>
        <taxon>Bacillales</taxon>
        <taxon>Bacillaceae</taxon>
        <taxon>Paraliobacillus</taxon>
    </lineage>
</organism>
<dbReference type="InterPro" id="IPR029035">
    <property type="entry name" value="DHS-like_NAD/FAD-binding_dom"/>
</dbReference>
<keyword evidence="2" id="KW-1185">Reference proteome</keyword>
<evidence type="ECO:0000313" key="1">
    <source>
        <dbReference type="EMBL" id="GGM31734.1"/>
    </source>
</evidence>
<dbReference type="AlphaFoldDB" id="A0A917TPC8"/>
<evidence type="ECO:0000313" key="2">
    <source>
        <dbReference type="Proteomes" id="UP000618460"/>
    </source>
</evidence>
<reference evidence="1" key="1">
    <citation type="journal article" date="2014" name="Int. J. Syst. Evol. Microbiol.">
        <title>Complete genome sequence of Corynebacterium casei LMG S-19264T (=DSM 44701T), isolated from a smear-ripened cheese.</title>
        <authorList>
            <consortium name="US DOE Joint Genome Institute (JGI-PGF)"/>
            <person name="Walter F."/>
            <person name="Albersmeier A."/>
            <person name="Kalinowski J."/>
            <person name="Ruckert C."/>
        </authorList>
    </citation>
    <scope>NUCLEOTIDE SEQUENCE</scope>
    <source>
        <strain evidence="1">CGMCC 1.6333</strain>
    </source>
</reference>
<dbReference type="SUPFAM" id="SSF52467">
    <property type="entry name" value="DHS-like NAD/FAD-binding domain"/>
    <property type="match status" value="1"/>
</dbReference>
<sequence length="672" mass="79997">MTSNNYKIKKISNIAMDLIGNRIVFFIGAGFSRDLNYPGWGELLKNIIAEHGLMRELKQSSLFYLLSNDEHEDFESINDLIIDKLIGVDFLRLAGYVDLLLRDRNKDIHSEIKEHIYEFESKRVENEAQYRKYREAFNKIDSYITEIITTNYDTNIEYCLENVSVVHRNLESINNNRGQYVKDNIRLYKIHGCIEDEKNEIVITEEDYQNFNSSNKYILNKIYSTFMENNIVFIGYSLNDPNIRSLLSEVIDEIKSNKLQQKKIYWINRDRINETDKKFYENTYSIQIIDQTEILSFLDELTILTETKWKDLEMVEAEWEKAVEDLVDKKTNDTTYTDLINKINFSEKKEQVLTSLFNKFTVSEGERDQINKAFFKLISHFTEDELREHESKIIDILAVEGNHILYIIEILQEDERLKQIFIDNNYMKKFLETLISVSNSINDFYLYKRYATALLDFYQLNNGQLWGFEEEFIDAFISNYRYLTYSRTLGYSWESLNDVKHKLNVLSVDMIEQLLEKFSNNPFRNKIQKEQMSALLASLDERNQCKLKYRYIIRPKIDFKLERQLCDYLEEILTDELNYEESWDEEGYVFEKDTNKISVKFYSGLDKINFIVNNQIHLIKYYVDCDNVNMILKIDQTSIPIEESKTDNIINAIKEILQENIVKWLREDSIVD</sequence>
<gene>
    <name evidence="1" type="ORF">GCM10011351_17430</name>
</gene>